<gene>
    <name evidence="1" type="ORF">N5C46_09515</name>
</gene>
<sequence length="576" mass="65972">MEFVLLVAISFIPVIISGSLLFYSTSTLSKALSIFLFLLCLWQIDIAFLYANDYFSPELIDHAFRLFRIGPILIMPVMYYFAYYLVERHDELRKYHMFFNKAVLLFLVGFSLIVYGINFTKIGVTSYALVPETAFAPSHFIPVYGMLNSTFIINVLLVFVHTFFLLGLTLKLHDAFFRLFYSKLVFGSFFVFLNGVISGFGVLPLYFSSFNSILVAILLFLGFFQMQSEQLNVANDSLVKQSNLLEEIMNINPNYLVVLDKENRIVKINHSICALLLISGEQMMGMTFSNFLKAHQLKITRGELQKLTRINGEVHYIQWGTTTLRYHDKELYTLFYGIDFTNQKQNEQLLLSTEKSKVIGELAASIAHEIRNPLTTVRGFIQLMKEKNVDSQYEGIMLEEIDRVNEVLRELLLLAKPEANDDGDLREEDMELNIHHEVNHVRILFDAVAAEQNKRIYMSSTLPSDTLVAFHESHFKQVLLNTIKNSLEAVEEKGKIKIKLDQTNECIRVRIIDNGKGISKKRLARIGEPYFTNKEKGTGIGLTICFKLMNDYNGEMSVKSKVGWGTTVTLLLPKKS</sequence>
<organism evidence="1 2">
    <name type="scientific">Rossellomorea vietnamensis</name>
    <dbReference type="NCBI Taxonomy" id="218284"/>
    <lineage>
        <taxon>Bacteria</taxon>
        <taxon>Bacillati</taxon>
        <taxon>Bacillota</taxon>
        <taxon>Bacilli</taxon>
        <taxon>Bacillales</taxon>
        <taxon>Bacillaceae</taxon>
        <taxon>Rossellomorea</taxon>
    </lineage>
</organism>
<dbReference type="EMBL" id="CP104558">
    <property type="protein sequence ID" value="UXH46260.1"/>
    <property type="molecule type" value="Genomic_DNA"/>
</dbReference>
<protein>
    <submittedName>
        <fullName evidence="1">ATP-binding protein</fullName>
    </submittedName>
</protein>
<accession>A0ACD4CC73</accession>
<dbReference type="Proteomes" id="UP001064027">
    <property type="component" value="Chromosome"/>
</dbReference>
<evidence type="ECO:0000313" key="2">
    <source>
        <dbReference type="Proteomes" id="UP001064027"/>
    </source>
</evidence>
<evidence type="ECO:0000313" key="1">
    <source>
        <dbReference type="EMBL" id="UXH46260.1"/>
    </source>
</evidence>
<keyword evidence="2" id="KW-1185">Reference proteome</keyword>
<keyword evidence="1" id="KW-0067">ATP-binding</keyword>
<keyword evidence="1" id="KW-0547">Nucleotide-binding</keyword>
<proteinExistence type="predicted"/>
<name>A0ACD4CC73_9BACI</name>
<reference evidence="1" key="1">
    <citation type="submission" date="2022-09" db="EMBL/GenBank/DDBJ databases">
        <title>Complete genome sequence of Rossellomorea vietnamensis strain RL-WG62, a newly isolated PGPR with the potential for plant salinity stress alleviation.</title>
        <authorList>
            <person name="Ren L."/>
            <person name="Wang G."/>
            <person name="Hu H."/>
        </authorList>
    </citation>
    <scope>NUCLEOTIDE SEQUENCE</scope>
    <source>
        <strain evidence="1">RL-WG62</strain>
    </source>
</reference>